<dbReference type="PANTHER" id="PTHR15180">
    <property type="entry name" value="GENERAL TRANSCRIPTION FACTOR 3C POLYPEPTIDE 1"/>
    <property type="match status" value="1"/>
</dbReference>
<dbReference type="GO" id="GO:0005634">
    <property type="term" value="C:nucleus"/>
    <property type="evidence" value="ECO:0007669"/>
    <property type="project" value="UniProtKB-SubCell"/>
</dbReference>
<keyword evidence="2" id="KW-0597">Phosphoprotein</keyword>
<evidence type="ECO:0008006" key="11">
    <source>
        <dbReference type="Google" id="ProtNLM"/>
    </source>
</evidence>
<dbReference type="Pfam" id="PF20222">
    <property type="entry name" value="DUF6581"/>
    <property type="match status" value="1"/>
</dbReference>
<dbReference type="GO" id="GO:0003677">
    <property type="term" value="F:DNA binding"/>
    <property type="evidence" value="ECO:0007669"/>
    <property type="project" value="UniProtKB-KW"/>
</dbReference>
<keyword evidence="4" id="KW-0804">Transcription</keyword>
<comment type="caution">
    <text evidence="9">The sequence shown here is derived from an EMBL/GenBank/DDBJ whole genome shotgun (WGS) entry which is preliminary data.</text>
</comment>
<evidence type="ECO:0000256" key="5">
    <source>
        <dbReference type="ARBA" id="ARBA00023242"/>
    </source>
</evidence>
<comment type="subcellular location">
    <subcellularLocation>
        <location evidence="1">Nucleus</location>
    </subcellularLocation>
</comment>
<evidence type="ECO:0000313" key="10">
    <source>
        <dbReference type="Proteomes" id="UP000724874"/>
    </source>
</evidence>
<dbReference type="InterPro" id="IPR035625">
    <property type="entry name" value="Tfc3-like_eWH"/>
</dbReference>
<sequence length="2057" mass="231708">MDELLHHCLRELAFDGDLGCDVSRLKDFIVDFYRHSNASHIQNPDDAFCAFVWSLIVRQHTVLVGLVDPNITSDVWIAPQISAKRKAKARGEEHVELRPPKLDPIPEPKTAALDMLRTTYGGRLRLAVETDAIFEAITGSHIRSSKMSPMVYSALQIITRGRDDGITVVELGRRSGYDQKTCFYLVRQLTGLGLVVKVRRGGVGTHFCIHRYFFDRSSSWKAIRDEETQAENLQMKKQSNEPDIGEDDDIEDPESLNFTPIDARHLSSLPLISGRVIKLLKASKNHMHASNNMLITLGFSNPTKTDRRFFQSRIREMIQQRLIDKVVVPSNKKKSLNKSVKCFRLVKHELPTPGESTLILSDADEDLDDLTYAQSGVKLNTTIHKQIIDQLEESGTRGMTLNELSSSLCQFDKRTIELLLARADKYHPPSHLSDLRIASLMETSGRERRHRYFTVANYLKLVLKEELDKSSAGYADVDLNEVGNFQPVKNEYFYEAESELAQYCDTFKDTGKNRTTKTRKVTQKNPVLPNGKVKRGRPRKKVGQPDDVTLPPKGIKRKMADTQEPGVSFSEQSEGPQKKKPRSVIKPGEPLNGKLQLLFENVPLRGPQEATVLHLNSQLSVSERLSPVGSLQEGLTVEDVGYQVPLCSMSPTPRSESCGDDSQEQVPHPAGGLSNTENQSNNKEASLLHSLDISLAEPPTPTATESYDISSSVAADLGIERVSGPMAPVGGTTDILPDVSDWRISEPLRSRSIVRKASGYATATSTVLLEPSNLPTPSSVNPRINVSKLRRENELLKLVENGGGIINIQTKEFYQRHMKLLEVLTKAGESTSAPVGTKTDKRTVTATFNSLENKGRVKQLRTSITTPTGITRPACIIYLPDVDQTRINEFLVDLARASQQPVSHLSSFVKIENHMDYGADTAPGSRGVLPLQLLQIEQPGIDEKERWSKNINRAQQLFSHEDSTIREVFLAERTTMSQAYGFIVGKALRCRELHLAAVKAFETQVDSSHIVSHEKRIVDLSFFCYDLPLYLYCSLVSPLSFDEELLGFLTQDSGRELPVRDLPPSLQSSLQLAKSRARSRILDMLEILRSLNLVVPLQPSTSGAPLLTSEQKSEHPASFELASLEGWTVNTPIAAPVYWHFLDSAPIHLYARSETEPPVWKTVDTGTHGAASRFWDDLREACTNSQLSIDAAGAGPSSAMTVASLSTVRSLRRAVSWKSEYFLTWHQMQYLKQFIDNITLSTPLQISDESERQTQLNRICWVTTAPQEAIVNYFSLSREKLQKTQERLKEKARRVQKRTDETKLSLAKKAEEARIQRGREWETLLTKIHPGALSGPASIRVERLRGQFLQSGSIKDVSRWEKEIQTVLHEADLISNNALKITTKRPTSIRSAPPEPIVIAPMEASIQSLIELQGPPLQDVNLPAKRKRKKDPADPNSQKKVTRRHRFHWNPEFDELARDASVIIRARCRNLPRLDWGAFEQVFPGVPRNTVRQRLTHIRETPGNEAYLRRLEDSWYDIWLKFRGTPHLPDEDYRSASNFDLVKHIEFLRTHVDKNAIRVGFAHAKESSAVVIPSNIAELHDSFDVVQAEKVAPDWDFMWNALIEEGREKKLKRAVLSRCPEEFPPRRQSEPSEVVLAEATLKMVMSTPPERYDAEQGSTLLRKRGANSIDIAKKNLLSRGILSKSQRDPEKQGPGRQLKISESNQNAIGGIVSRDTFQDAVSLLEAIDDDDKSWHEWPLTATDGDCTTLIELVSEDKVDFSIDTSLPKAARPSLDWNSKKADDDQIETGISVRYRLNADDREWLANEAQTVTDLLQDQMQSPELSIGEGHALNIRNDPACCRKMTGQGLVDCVHCLDDDWLALRNSMDVCIEEVANWVIDIVRRGEESGSKKSEAAAGPRASLLPKVVQQLVEAEIPQLYWVGYDSVVLVSAYYIAKWGVMVSKSPLVYVFPRRWLDVRGVKVADFWQAALRAVMGLIIFRPGMTQAEIGWRLRAVYDRQELTDILRYLQGEGYVRYRLGYPSTWTLDGMDAVFDEKEEQRVYWFMGDKHWYQVSSM</sequence>
<accession>A0A9P5P0Y2</accession>
<evidence type="ECO:0000259" key="7">
    <source>
        <dbReference type="Pfam" id="PF04182"/>
    </source>
</evidence>
<feature type="domain" description="Transcription factor tau subunit sfc3/Tfc3 C-terminal" evidence="8">
    <location>
        <begin position="1443"/>
        <end position="1793"/>
    </location>
</feature>
<feature type="domain" description="B-block binding subunit of TFIIIC" evidence="7">
    <location>
        <begin position="149"/>
        <end position="214"/>
    </location>
</feature>
<feature type="region of interest" description="Disordered" evidence="6">
    <location>
        <begin position="1420"/>
        <end position="1444"/>
    </location>
</feature>
<dbReference type="InterPro" id="IPR044210">
    <property type="entry name" value="Tfc3-like"/>
</dbReference>
<protein>
    <recommendedName>
        <fullName evidence="11">B-block binding subunit of TFIIIC domain-containing protein</fullName>
    </recommendedName>
</protein>
<reference evidence="9" key="1">
    <citation type="submission" date="2020-11" db="EMBL/GenBank/DDBJ databases">
        <authorList>
            <consortium name="DOE Joint Genome Institute"/>
            <person name="Ahrendt S."/>
            <person name="Riley R."/>
            <person name="Andreopoulos W."/>
            <person name="LaButti K."/>
            <person name="Pangilinan J."/>
            <person name="Ruiz-duenas F.J."/>
            <person name="Barrasa J.M."/>
            <person name="Sanchez-Garcia M."/>
            <person name="Camarero S."/>
            <person name="Miyauchi S."/>
            <person name="Serrano A."/>
            <person name="Linde D."/>
            <person name="Babiker R."/>
            <person name="Drula E."/>
            <person name="Ayuso-Fernandez I."/>
            <person name="Pacheco R."/>
            <person name="Padilla G."/>
            <person name="Ferreira P."/>
            <person name="Barriuso J."/>
            <person name="Kellner H."/>
            <person name="Castanera R."/>
            <person name="Alfaro M."/>
            <person name="Ramirez L."/>
            <person name="Pisabarro A.G."/>
            <person name="Kuo A."/>
            <person name="Tritt A."/>
            <person name="Lipzen A."/>
            <person name="He G."/>
            <person name="Yan M."/>
            <person name="Ng V."/>
            <person name="Cullen D."/>
            <person name="Martin F."/>
            <person name="Rosso M.-N."/>
            <person name="Henrissat B."/>
            <person name="Hibbett D."/>
            <person name="Martinez A.T."/>
            <person name="Grigoriev I.V."/>
        </authorList>
    </citation>
    <scope>NUCLEOTIDE SEQUENCE</scope>
    <source>
        <strain evidence="9">AH 44721</strain>
    </source>
</reference>
<evidence type="ECO:0000259" key="8">
    <source>
        <dbReference type="Pfam" id="PF20222"/>
    </source>
</evidence>
<keyword evidence="10" id="KW-1185">Reference proteome</keyword>
<feature type="region of interest" description="Disordered" evidence="6">
    <location>
        <begin position="509"/>
        <end position="590"/>
    </location>
</feature>
<keyword evidence="3" id="KW-0238">DNA-binding</keyword>
<feature type="region of interest" description="Disordered" evidence="6">
    <location>
        <begin position="1682"/>
        <end position="1704"/>
    </location>
</feature>
<feature type="region of interest" description="Disordered" evidence="6">
    <location>
        <begin position="651"/>
        <end position="680"/>
    </location>
</feature>
<dbReference type="EMBL" id="JADNYJ010000002">
    <property type="protein sequence ID" value="KAF8912964.1"/>
    <property type="molecule type" value="Genomic_DNA"/>
</dbReference>
<dbReference type="GO" id="GO:0000127">
    <property type="term" value="C:transcription factor TFIIIC complex"/>
    <property type="evidence" value="ECO:0007669"/>
    <property type="project" value="InterPro"/>
</dbReference>
<evidence type="ECO:0000256" key="4">
    <source>
        <dbReference type="ARBA" id="ARBA00023163"/>
    </source>
</evidence>
<dbReference type="Pfam" id="PF04182">
    <property type="entry name" value="B-block_TFIIIC"/>
    <property type="match status" value="1"/>
</dbReference>
<dbReference type="GO" id="GO:0006384">
    <property type="term" value="P:transcription initiation at RNA polymerase III promoter"/>
    <property type="evidence" value="ECO:0007669"/>
    <property type="project" value="InterPro"/>
</dbReference>
<gene>
    <name evidence="9" type="ORF">CPB84DRAFT_1670756</name>
</gene>
<evidence type="ECO:0000313" key="9">
    <source>
        <dbReference type="EMBL" id="KAF8912964.1"/>
    </source>
</evidence>
<dbReference type="OrthoDB" id="68020at2759"/>
<dbReference type="Proteomes" id="UP000724874">
    <property type="component" value="Unassembled WGS sequence"/>
</dbReference>
<keyword evidence="5" id="KW-0539">Nucleus</keyword>
<name>A0A9P5P0Y2_GYMJU</name>
<feature type="region of interest" description="Disordered" evidence="6">
    <location>
        <begin position="232"/>
        <end position="251"/>
    </location>
</feature>
<dbReference type="SUPFAM" id="SSF46785">
    <property type="entry name" value="Winged helix' DNA-binding domain"/>
    <property type="match status" value="1"/>
</dbReference>
<dbReference type="InterPro" id="IPR036390">
    <property type="entry name" value="WH_DNA-bd_sf"/>
</dbReference>
<proteinExistence type="predicted"/>
<dbReference type="InterPro" id="IPR007309">
    <property type="entry name" value="TFIIIC_Bblock-bd"/>
</dbReference>
<evidence type="ECO:0000256" key="3">
    <source>
        <dbReference type="ARBA" id="ARBA00023125"/>
    </source>
</evidence>
<dbReference type="PANTHER" id="PTHR15180:SF1">
    <property type="entry name" value="GENERAL TRANSCRIPTION FACTOR 3C POLYPEPTIDE 1"/>
    <property type="match status" value="1"/>
</dbReference>
<evidence type="ECO:0000256" key="1">
    <source>
        <dbReference type="ARBA" id="ARBA00004123"/>
    </source>
</evidence>
<dbReference type="GO" id="GO:0042791">
    <property type="term" value="P:5S class rRNA transcription by RNA polymerase III"/>
    <property type="evidence" value="ECO:0007669"/>
    <property type="project" value="TreeGrafter"/>
</dbReference>
<feature type="compositionally biased region" description="Basic residues" evidence="6">
    <location>
        <begin position="532"/>
        <end position="542"/>
    </location>
</feature>
<dbReference type="CDD" id="cd16169">
    <property type="entry name" value="Tau138_eWH"/>
    <property type="match status" value="1"/>
</dbReference>
<organism evidence="9 10">
    <name type="scientific">Gymnopilus junonius</name>
    <name type="common">Spectacular rustgill mushroom</name>
    <name type="synonym">Gymnopilus spectabilis subsp. junonius</name>
    <dbReference type="NCBI Taxonomy" id="109634"/>
    <lineage>
        <taxon>Eukaryota</taxon>
        <taxon>Fungi</taxon>
        <taxon>Dikarya</taxon>
        <taxon>Basidiomycota</taxon>
        <taxon>Agaricomycotina</taxon>
        <taxon>Agaricomycetes</taxon>
        <taxon>Agaricomycetidae</taxon>
        <taxon>Agaricales</taxon>
        <taxon>Agaricineae</taxon>
        <taxon>Hymenogastraceae</taxon>
        <taxon>Gymnopilus</taxon>
    </lineage>
</organism>
<evidence type="ECO:0000256" key="6">
    <source>
        <dbReference type="SAM" id="MobiDB-lite"/>
    </source>
</evidence>
<dbReference type="InterPro" id="IPR046488">
    <property type="entry name" value="Sfc3/Tfc3_C"/>
</dbReference>
<evidence type="ECO:0000256" key="2">
    <source>
        <dbReference type="ARBA" id="ARBA00022553"/>
    </source>
</evidence>